<organism evidence="1 2">
    <name type="scientific">Photobacterium marinum</name>
    <dbReference type="NCBI Taxonomy" id="1056511"/>
    <lineage>
        <taxon>Bacteria</taxon>
        <taxon>Pseudomonadati</taxon>
        <taxon>Pseudomonadota</taxon>
        <taxon>Gammaproteobacteria</taxon>
        <taxon>Vibrionales</taxon>
        <taxon>Vibrionaceae</taxon>
        <taxon>Photobacterium</taxon>
    </lineage>
</organism>
<dbReference type="OrthoDB" id="7596925at2"/>
<proteinExistence type="predicted"/>
<gene>
    <name evidence="1" type="ORF">C942_00888</name>
</gene>
<evidence type="ECO:0000313" key="1">
    <source>
        <dbReference type="EMBL" id="ELR65802.1"/>
    </source>
</evidence>
<sequence>MSVYTIILEYDGATYITQVEACDVQTAMRAWSDEQDIYAIDGFPLNEADRILTSLAEQTPTPVNKLTNVWSVTFVVGHDLAILHLIKTEAKLDS</sequence>
<accession>L8JEH4</accession>
<protein>
    <submittedName>
        <fullName evidence="1">Uncharacterized protein</fullName>
    </submittedName>
</protein>
<dbReference type="AlphaFoldDB" id="L8JEH4"/>
<dbReference type="PATRIC" id="fig|1056511.3.peg.2380"/>
<evidence type="ECO:0000313" key="2">
    <source>
        <dbReference type="Proteomes" id="UP000011134"/>
    </source>
</evidence>
<dbReference type="Proteomes" id="UP000011134">
    <property type="component" value="Unassembled WGS sequence"/>
</dbReference>
<reference evidence="1 2" key="1">
    <citation type="submission" date="2012-12" db="EMBL/GenBank/DDBJ databases">
        <title>Genome Assembly of Photobacterium sp. AK15.</title>
        <authorList>
            <person name="Khatri I."/>
            <person name="Vaidya B."/>
            <person name="Srinivas T.N.R."/>
            <person name="Subramanian S."/>
            <person name="Pinnaka A."/>
        </authorList>
    </citation>
    <scope>NUCLEOTIDE SEQUENCE [LARGE SCALE GENOMIC DNA]</scope>
    <source>
        <strain evidence="1 2">AK15</strain>
    </source>
</reference>
<dbReference type="EMBL" id="AMZO01000016">
    <property type="protein sequence ID" value="ELR65802.1"/>
    <property type="molecule type" value="Genomic_DNA"/>
</dbReference>
<comment type="caution">
    <text evidence="1">The sequence shown here is derived from an EMBL/GenBank/DDBJ whole genome shotgun (WGS) entry which is preliminary data.</text>
</comment>
<dbReference type="RefSeq" id="WP_007465867.1">
    <property type="nucleotide sequence ID" value="NZ_AMZO01000016.1"/>
</dbReference>
<name>L8JEH4_9GAMM</name>
<keyword evidence="2" id="KW-1185">Reference proteome</keyword>